<evidence type="ECO:0000313" key="2">
    <source>
        <dbReference type="Proteomes" id="UP000298313"/>
    </source>
</evidence>
<sequence length="77" mass="8704">MTISIWSSSPARLPSRKWFDPTGDFCIWRDQRASTEWGAGVPELSAHFETLEIPFVVRPELLNVGKNKKKAGFTLVV</sequence>
<keyword evidence="2" id="KW-1185">Reference proteome</keyword>
<dbReference type="Proteomes" id="UP000298313">
    <property type="component" value="Unassembled WGS sequence"/>
</dbReference>
<dbReference type="EMBL" id="SOHH01000025">
    <property type="protein sequence ID" value="TFD82516.1"/>
    <property type="molecule type" value="Genomic_DNA"/>
</dbReference>
<dbReference type="OrthoDB" id="9935912at2"/>
<protein>
    <submittedName>
        <fullName evidence="1">Uncharacterized protein</fullName>
    </submittedName>
</protein>
<evidence type="ECO:0000313" key="1">
    <source>
        <dbReference type="EMBL" id="TFD82516.1"/>
    </source>
</evidence>
<accession>A0A4R9BEG4</accession>
<comment type="caution">
    <text evidence="1">The sequence shown here is derived from an EMBL/GenBank/DDBJ whole genome shotgun (WGS) entry which is preliminary data.</text>
</comment>
<dbReference type="RefSeq" id="WP_134522265.1">
    <property type="nucleotide sequence ID" value="NZ_SOHH01000025.1"/>
</dbReference>
<gene>
    <name evidence="1" type="ORF">E3T48_02345</name>
</gene>
<reference evidence="1 2" key="1">
    <citation type="submission" date="2019-03" db="EMBL/GenBank/DDBJ databases">
        <title>Genomics of glacier-inhabiting Cryobacterium strains.</title>
        <authorList>
            <person name="Liu Q."/>
            <person name="Xin Y.-H."/>
        </authorList>
    </citation>
    <scope>NUCLEOTIDE SEQUENCE [LARGE SCALE GENOMIC DNA]</scope>
    <source>
        <strain evidence="1 2">Hh4</strain>
    </source>
</reference>
<name>A0A4R9BEG4_9MICO</name>
<proteinExistence type="predicted"/>
<dbReference type="AlphaFoldDB" id="A0A4R9BEG4"/>
<organism evidence="1 2">
    <name type="scientific">Cryobacterium fucosi</name>
    <dbReference type="NCBI Taxonomy" id="1259157"/>
    <lineage>
        <taxon>Bacteria</taxon>
        <taxon>Bacillati</taxon>
        <taxon>Actinomycetota</taxon>
        <taxon>Actinomycetes</taxon>
        <taxon>Micrococcales</taxon>
        <taxon>Microbacteriaceae</taxon>
        <taxon>Cryobacterium</taxon>
    </lineage>
</organism>